<dbReference type="GO" id="GO:0034058">
    <property type="term" value="P:endosomal vesicle fusion"/>
    <property type="evidence" value="ECO:0007669"/>
    <property type="project" value="TreeGrafter"/>
</dbReference>
<feature type="domain" description="CNH" evidence="2">
    <location>
        <begin position="23"/>
        <end position="291"/>
    </location>
</feature>
<dbReference type="PANTHER" id="PTHR12894:SF30">
    <property type="entry name" value="TRANSFORMING GROWTH FACTOR-BETA RECEPTOR-ASSOCIATED PROTEIN 1-LIKE"/>
    <property type="match status" value="1"/>
</dbReference>
<dbReference type="InterPro" id="IPR019452">
    <property type="entry name" value="VPS39/TGF_beta_rcpt-assoc_1"/>
</dbReference>
<dbReference type="InterPro" id="IPR019453">
    <property type="entry name" value="VPS39/TGFA1_Znf"/>
</dbReference>
<evidence type="ECO:0000256" key="1">
    <source>
        <dbReference type="PROSITE-ProRule" id="PRU01006"/>
    </source>
</evidence>
<reference evidence="3 4" key="1">
    <citation type="submission" date="2020-06" db="EMBL/GenBank/DDBJ databases">
        <authorList>
            <consortium name="Wellcome Sanger Institute Data Sharing"/>
        </authorList>
    </citation>
    <scope>NUCLEOTIDE SEQUENCE [LARGE SCALE GENOMIC DNA]</scope>
</reference>
<accession>A0AAY4AP75</accession>
<dbReference type="Pfam" id="PF10366">
    <property type="entry name" value="Vps39_1"/>
    <property type="match status" value="1"/>
</dbReference>
<dbReference type="Pfam" id="PF00780">
    <property type="entry name" value="CNH"/>
    <property type="match status" value="1"/>
</dbReference>
<reference evidence="3" key="2">
    <citation type="submission" date="2025-08" db="UniProtKB">
        <authorList>
            <consortium name="Ensembl"/>
        </authorList>
    </citation>
    <scope>IDENTIFICATION</scope>
</reference>
<dbReference type="GO" id="GO:0005737">
    <property type="term" value="C:cytoplasm"/>
    <property type="evidence" value="ECO:0007669"/>
    <property type="project" value="TreeGrafter"/>
</dbReference>
<dbReference type="Proteomes" id="UP000694580">
    <property type="component" value="Chromosome 1"/>
</dbReference>
<dbReference type="Pfam" id="PF10367">
    <property type="entry name" value="zf-Vps39_C"/>
    <property type="match status" value="1"/>
</dbReference>
<name>A0AAY4AP75_9TELE</name>
<dbReference type="GeneTree" id="ENSGT00530000063596"/>
<evidence type="ECO:0000313" key="4">
    <source>
        <dbReference type="Proteomes" id="UP000694580"/>
    </source>
</evidence>
<dbReference type="AlphaFoldDB" id="A0AAY4AP75"/>
<proteinExistence type="predicted"/>
<feature type="repeat" description="CHCR" evidence="1">
    <location>
        <begin position="555"/>
        <end position="718"/>
    </location>
</feature>
<evidence type="ECO:0000313" key="3">
    <source>
        <dbReference type="Ensembl" id="ENSDCDP00010010637.1"/>
    </source>
</evidence>
<sequence>MSCQAFSSVVVFEKPGAAKGADKVAIQCLEWCCKNFYVGWKDGVVQRLAPPSKRGGNGEAPRIVEANRRQMGKSGPVARLKAVPLLNHLLVLWDSSLTVLNMFSLERVSALRRVENVSLFEVGDARDASVEVFTASARRRAVSVCRLSVGTWECVTRLSLQQDPVALAVTEACLCVATVDRYVLHQYESGDALCLFQHNLSKQRIIAKKAGRGEFLLNGPGSLGMFVTNDGTSRRPPVQWPEGVLDAAVHFPYVLTLQSQAVHVYSMVDQKLKQVISVSRAAELLSTPDHVFIVTEKEIHRLSPRPLEDQIRALAQRERTDEALLLLDGVQALLPEDLYNDLHKNITSMSGMQHFYLERFYEAKRLFIEADLDPRELLSLYPEASIISGHFTSELPAVSTCRDFQKLREEDDAAYRRYLSFLGDFLWTVRGTDQTSGLERDVDSALLRIYLQLEESDQLIRFVSSPNHCRLEQCAEHLKQHGSFFALGLLYQSHGQQSNAIQTWIDIVEDEYDNGSSSDVYQHILNCLARLEDRDTFWTFAGWALQRNQEAGVQIFTQKDKEGFKIPGEIVGFLAKYPLALMLYLEFLVGDMSSTEEKHHTLLAATYVTAVLQTAPGEAGGSAGKQIRWRLQELLWRSPYYNVHAVHEKVMHTDLQKEKAILLGKLGRHGEALQILVHEEKDGQAAEEYCRRTSAGQKRKCRQAIFHTLLQIHLDSGAVGAAADLLERSGPCFDAAGVLRLLPASWSLQLVSRFLRAALRGALHDRRMREVEVGLASLEHLRYRSTWMKTAARMIKVGRGEVCQVCQHLLRSSEFACTTDGQLTHTGCTQSLQDSSQM</sequence>
<dbReference type="GO" id="GO:0016020">
    <property type="term" value="C:membrane"/>
    <property type="evidence" value="ECO:0007669"/>
    <property type="project" value="TreeGrafter"/>
</dbReference>
<dbReference type="InterPro" id="IPR000547">
    <property type="entry name" value="Clathrin_H-chain/VPS_repeat"/>
</dbReference>
<reference evidence="3" key="3">
    <citation type="submission" date="2025-09" db="UniProtKB">
        <authorList>
            <consortium name="Ensembl"/>
        </authorList>
    </citation>
    <scope>IDENTIFICATION</scope>
</reference>
<dbReference type="InterPro" id="IPR001180">
    <property type="entry name" value="CNH_dom"/>
</dbReference>
<dbReference type="InterPro" id="IPR032914">
    <property type="entry name" value="Vam6/VPS39/TRAP1"/>
</dbReference>
<gene>
    <name evidence="3" type="primary">si:ch211-266g18.9</name>
</gene>
<dbReference type="GO" id="GO:0006886">
    <property type="term" value="P:intracellular protein transport"/>
    <property type="evidence" value="ECO:0007669"/>
    <property type="project" value="UniProtKB-UniRule"/>
</dbReference>
<keyword evidence="4" id="KW-1185">Reference proteome</keyword>
<protein>
    <recommendedName>
        <fullName evidence="2">CNH domain-containing protein</fullName>
    </recommendedName>
</protein>
<dbReference type="PROSITE" id="PS50219">
    <property type="entry name" value="CNH"/>
    <property type="match status" value="1"/>
</dbReference>
<organism evidence="3 4">
    <name type="scientific">Denticeps clupeoides</name>
    <name type="common">denticle herring</name>
    <dbReference type="NCBI Taxonomy" id="299321"/>
    <lineage>
        <taxon>Eukaryota</taxon>
        <taxon>Metazoa</taxon>
        <taxon>Chordata</taxon>
        <taxon>Craniata</taxon>
        <taxon>Vertebrata</taxon>
        <taxon>Euteleostomi</taxon>
        <taxon>Actinopterygii</taxon>
        <taxon>Neopterygii</taxon>
        <taxon>Teleostei</taxon>
        <taxon>Clupei</taxon>
        <taxon>Clupeiformes</taxon>
        <taxon>Denticipitoidei</taxon>
        <taxon>Denticipitidae</taxon>
        <taxon>Denticeps</taxon>
    </lineage>
</organism>
<evidence type="ECO:0000259" key="2">
    <source>
        <dbReference type="PROSITE" id="PS50219"/>
    </source>
</evidence>
<dbReference type="PROSITE" id="PS50236">
    <property type="entry name" value="CHCR"/>
    <property type="match status" value="1"/>
</dbReference>
<dbReference type="Ensembl" id="ENSDCDT00010011144.1">
    <property type="protein sequence ID" value="ENSDCDP00010010637.1"/>
    <property type="gene ID" value="ENSDCDG00010004706.1"/>
</dbReference>
<dbReference type="GO" id="GO:0006914">
    <property type="term" value="P:autophagy"/>
    <property type="evidence" value="ECO:0007669"/>
    <property type="project" value="TreeGrafter"/>
</dbReference>
<dbReference type="PANTHER" id="PTHR12894">
    <property type="entry name" value="CNH DOMAIN CONTAINING"/>
    <property type="match status" value="1"/>
</dbReference>